<evidence type="ECO:0000256" key="10">
    <source>
        <dbReference type="ARBA" id="ARBA00023237"/>
    </source>
</evidence>
<keyword evidence="6" id="KW-0408">Iron</keyword>
<sequence>MPFRKALLLGAGLLSTSTALAASRVAKPHHGLSHPAPPKNVRARQAETISVTARRTDFAFQAAQHKADADTRLTAERLIERGVVTLRDMERVAPNLTIQSINGTASTNFYLRGAGFNDFTQNNLPTVLTYFDDVPFAFSTMSSGLMFDLADATVTPGPVGTTHGQSDTGGEVRFHTADPTDTWHYGASQDIASYARSRSEAYVSGPLAKGLDFRLAGQTRQGGGWQQDPVTGAHLGDADSWALRGKLRWRPDSRTTILLSGHFVQDNSQVVTGVPIHRLIGATTLPTLSGGQAEWSIRPQFADLVGRPRTLKPSEHNQFWGWDLHVDHDFGFAKLTSVSAFETEREGEYTDQDATALSEADTYRTISANTFTQELRLGSSNSENPFQWVVGAFYQRSRMKQRFFFDYTDYAARGYMMATSFGMNQESTSEFGHVSYRLPHRITLFAGLLHEIDDRALTSFQSQIFGGTTQTFLPESTASAQFAGQVGISWQATQNTLVYYKMSKGFKPGGFSANNTQIQAQLNSFRPESVLTYEVGFKSDPLPGRLRLNGAAFYNDFHNQQVVGTVLIPNYGPLSEITSVPKSESWGFEGTIEFHPVRHIFVTQNIGWQRGNYQDFLNVNRAETNAYYAKTGVWKNISTNFAGVDNGQPKLTLNGQAEWRQSLTRTLGIDFGPDWSYRDSQAIAVGGTGFYRLPPYFLLGAHASIHPASGKWEATIYATNILNRSYFESGGMATTNYFYIPGTPRFIGGRISCSF</sequence>
<dbReference type="Proteomes" id="UP000004949">
    <property type="component" value="Unassembled WGS sequence"/>
</dbReference>
<comment type="caution">
    <text evidence="16">The sequence shown here is derived from an EMBL/GenBank/DDBJ whole genome shotgun (WGS) entry which is preliminary data.</text>
</comment>
<comment type="similarity">
    <text evidence="11 12">Belongs to the TonB-dependent receptor family.</text>
</comment>
<dbReference type="GO" id="GO:0009279">
    <property type="term" value="C:cell outer membrane"/>
    <property type="evidence" value="ECO:0007669"/>
    <property type="project" value="UniProtKB-SubCell"/>
</dbReference>
<keyword evidence="4" id="KW-0410">Iron transport</keyword>
<comment type="subcellular location">
    <subcellularLocation>
        <location evidence="1 11">Cell outer membrane</location>
        <topology evidence="1 11">Multi-pass membrane protein</topology>
    </subcellularLocation>
</comment>
<keyword evidence="10 11" id="KW-0998">Cell outer membrane</keyword>
<keyword evidence="16" id="KW-0675">Receptor</keyword>
<evidence type="ECO:0000259" key="15">
    <source>
        <dbReference type="Pfam" id="PF07715"/>
    </source>
</evidence>
<dbReference type="Gene3D" id="2.40.170.20">
    <property type="entry name" value="TonB-dependent receptor, beta-barrel domain"/>
    <property type="match status" value="1"/>
</dbReference>
<keyword evidence="2 11" id="KW-0813">Transport</keyword>
<dbReference type="PATRIC" id="fig|1088869.3.peg.178"/>
<keyword evidence="5 11" id="KW-0812">Transmembrane</keyword>
<dbReference type="InterPro" id="IPR036942">
    <property type="entry name" value="Beta-barrel_TonB_sf"/>
</dbReference>
<keyword evidence="17" id="KW-1185">Reference proteome</keyword>
<evidence type="ECO:0000256" key="2">
    <source>
        <dbReference type="ARBA" id="ARBA00022448"/>
    </source>
</evidence>
<dbReference type="PANTHER" id="PTHR32552:SF81">
    <property type="entry name" value="TONB-DEPENDENT OUTER MEMBRANE RECEPTOR"/>
    <property type="match status" value="1"/>
</dbReference>
<evidence type="ECO:0000256" key="13">
    <source>
        <dbReference type="SAM" id="SignalP"/>
    </source>
</evidence>
<dbReference type="GO" id="GO:0006826">
    <property type="term" value="P:iron ion transport"/>
    <property type="evidence" value="ECO:0007669"/>
    <property type="project" value="UniProtKB-KW"/>
</dbReference>
<organism evidence="16 17">
    <name type="scientific">Gluconobacter morbifer G707</name>
    <dbReference type="NCBI Taxonomy" id="1088869"/>
    <lineage>
        <taxon>Bacteria</taxon>
        <taxon>Pseudomonadati</taxon>
        <taxon>Pseudomonadota</taxon>
        <taxon>Alphaproteobacteria</taxon>
        <taxon>Acetobacterales</taxon>
        <taxon>Acetobacteraceae</taxon>
        <taxon>Gluconobacter</taxon>
    </lineage>
</organism>
<keyword evidence="3 11" id="KW-1134">Transmembrane beta strand</keyword>
<gene>
    <name evidence="16" type="ORF">GMO_01780</name>
</gene>
<evidence type="ECO:0000256" key="7">
    <source>
        <dbReference type="ARBA" id="ARBA00023065"/>
    </source>
</evidence>
<evidence type="ECO:0000256" key="4">
    <source>
        <dbReference type="ARBA" id="ARBA00022496"/>
    </source>
</evidence>
<protein>
    <submittedName>
        <fullName evidence="16">Putative siderophore receptor protein</fullName>
    </submittedName>
</protein>
<dbReference type="OrthoDB" id="7455607at2"/>
<dbReference type="RefSeq" id="WP_008850328.1">
    <property type="nucleotide sequence ID" value="NZ_AGQV01000001.1"/>
</dbReference>
<evidence type="ECO:0000256" key="9">
    <source>
        <dbReference type="ARBA" id="ARBA00023136"/>
    </source>
</evidence>
<evidence type="ECO:0000256" key="6">
    <source>
        <dbReference type="ARBA" id="ARBA00023004"/>
    </source>
</evidence>
<feature type="domain" description="TonB-dependent receptor-like beta-barrel" evidence="14">
    <location>
        <begin position="314"/>
        <end position="721"/>
    </location>
</feature>
<name>G6XFB3_9PROT</name>
<dbReference type="InterPro" id="IPR012910">
    <property type="entry name" value="Plug_dom"/>
</dbReference>
<dbReference type="PROSITE" id="PS52016">
    <property type="entry name" value="TONB_DEPENDENT_REC_3"/>
    <property type="match status" value="1"/>
</dbReference>
<evidence type="ECO:0000256" key="12">
    <source>
        <dbReference type="RuleBase" id="RU003357"/>
    </source>
</evidence>
<dbReference type="eggNOG" id="COG1629">
    <property type="taxonomic scope" value="Bacteria"/>
</dbReference>
<proteinExistence type="inferred from homology"/>
<dbReference type="SUPFAM" id="SSF56935">
    <property type="entry name" value="Porins"/>
    <property type="match status" value="1"/>
</dbReference>
<evidence type="ECO:0000256" key="3">
    <source>
        <dbReference type="ARBA" id="ARBA00022452"/>
    </source>
</evidence>
<dbReference type="Pfam" id="PF00593">
    <property type="entry name" value="TonB_dep_Rec_b-barrel"/>
    <property type="match status" value="1"/>
</dbReference>
<evidence type="ECO:0000313" key="16">
    <source>
        <dbReference type="EMBL" id="EHH68871.1"/>
    </source>
</evidence>
<keyword evidence="13" id="KW-0732">Signal</keyword>
<evidence type="ECO:0000313" key="17">
    <source>
        <dbReference type="Proteomes" id="UP000004949"/>
    </source>
</evidence>
<accession>G6XFB3</accession>
<dbReference type="EMBL" id="AGQV01000001">
    <property type="protein sequence ID" value="EHH68871.1"/>
    <property type="molecule type" value="Genomic_DNA"/>
</dbReference>
<evidence type="ECO:0000259" key="14">
    <source>
        <dbReference type="Pfam" id="PF00593"/>
    </source>
</evidence>
<dbReference type="AlphaFoldDB" id="G6XFB3"/>
<dbReference type="InterPro" id="IPR039426">
    <property type="entry name" value="TonB-dep_rcpt-like"/>
</dbReference>
<evidence type="ECO:0000256" key="8">
    <source>
        <dbReference type="ARBA" id="ARBA00023077"/>
    </source>
</evidence>
<feature type="signal peptide" evidence="13">
    <location>
        <begin position="1"/>
        <end position="21"/>
    </location>
</feature>
<dbReference type="InterPro" id="IPR000531">
    <property type="entry name" value="Beta-barrel_TonB"/>
</dbReference>
<feature type="domain" description="TonB-dependent receptor plug" evidence="15">
    <location>
        <begin position="71"/>
        <end position="170"/>
    </location>
</feature>
<evidence type="ECO:0000256" key="11">
    <source>
        <dbReference type="PROSITE-ProRule" id="PRU01360"/>
    </source>
</evidence>
<keyword evidence="8 12" id="KW-0798">TonB box</keyword>
<feature type="chain" id="PRO_5003489302" evidence="13">
    <location>
        <begin position="22"/>
        <end position="755"/>
    </location>
</feature>
<dbReference type="Pfam" id="PF07715">
    <property type="entry name" value="Plug"/>
    <property type="match status" value="1"/>
</dbReference>
<evidence type="ECO:0000256" key="1">
    <source>
        <dbReference type="ARBA" id="ARBA00004571"/>
    </source>
</evidence>
<evidence type="ECO:0000256" key="5">
    <source>
        <dbReference type="ARBA" id="ARBA00022692"/>
    </source>
</evidence>
<keyword evidence="9 11" id="KW-0472">Membrane</keyword>
<reference evidence="16 17" key="1">
    <citation type="submission" date="2011-10" db="EMBL/GenBank/DDBJ databases">
        <title>Genome sequence of Gluconobacter morbifer G707, isolated from Drosophila gut.</title>
        <authorList>
            <person name="Lee W.-J."/>
            <person name="Kim E.-K."/>
        </authorList>
    </citation>
    <scope>NUCLEOTIDE SEQUENCE [LARGE SCALE GENOMIC DNA]</scope>
    <source>
        <strain evidence="16 17">G707</strain>
    </source>
</reference>
<dbReference type="PANTHER" id="PTHR32552">
    <property type="entry name" value="FERRICHROME IRON RECEPTOR-RELATED"/>
    <property type="match status" value="1"/>
</dbReference>
<keyword evidence="7" id="KW-0406">Ion transport</keyword>
<dbReference type="STRING" id="1088869.GMO_01780"/>